<dbReference type="EMBL" id="WNWQ01000423">
    <property type="protein sequence ID" value="KAE9968243.1"/>
    <property type="molecule type" value="Genomic_DNA"/>
</dbReference>
<evidence type="ECO:0000256" key="5">
    <source>
        <dbReference type="ARBA" id="ARBA00022598"/>
    </source>
</evidence>
<evidence type="ECO:0000313" key="14">
    <source>
        <dbReference type="EMBL" id="KAE9968243.1"/>
    </source>
</evidence>
<keyword evidence="5" id="KW-0436">Ligase</keyword>
<evidence type="ECO:0000256" key="10">
    <source>
        <dbReference type="ARBA" id="ARBA00030592"/>
    </source>
</evidence>
<comment type="pathway">
    <text evidence="1">Cofactor biosynthesis; tetrahydrofolylpolyglutamate biosynthesis.</text>
</comment>
<dbReference type="GO" id="GO:0005739">
    <property type="term" value="C:mitochondrion"/>
    <property type="evidence" value="ECO:0007669"/>
    <property type="project" value="TreeGrafter"/>
</dbReference>
<name>A0A8H3YQG3_VENIN</name>
<evidence type="ECO:0000256" key="6">
    <source>
        <dbReference type="ARBA" id="ARBA00022723"/>
    </source>
</evidence>
<keyword evidence="8" id="KW-0067">ATP-binding</keyword>
<dbReference type="GO" id="GO:0046872">
    <property type="term" value="F:metal ion binding"/>
    <property type="evidence" value="ECO:0007669"/>
    <property type="project" value="UniProtKB-KW"/>
</dbReference>
<dbReference type="InterPro" id="IPR036615">
    <property type="entry name" value="Mur_ligase_C_dom_sf"/>
</dbReference>
<dbReference type="AlphaFoldDB" id="A0A8H3YQG3"/>
<sequence>MESRDYNAAITALNTLQTNFSIVDAIRKSGRSMNKQAIPEMIDFAKRIGYQINNEPISESDFSKYFFEVWDRLSATGDGSKPVYFRYLTLMAYHLFIVEGVDSAVIECGIGGEYDSTNIIAEPTVTAVTALGIDHVGVLGNTIEEIAWHKAGVFKKGALALSVPQPESALEVLTKRAGEAGTELHVVQRIPVIAKGEVKLGLAGDFQKSNASLAVATAAAHLQTMGIEDIPDPSNITALPAEFIKGLAEVKWPGRCDIRKEGSIAWCLDGAHTLDSIQVAGEWFADVSQHSQAPRILIFNQQTRDAPTLAEKLFATLSTSLSSTAPFTHAIFTTNVTFKIAGYKPDLISNNTNSSEIETQKVQNELAEVWSKIDPAATVKVTGTIEEALDSARDLLGGKEGLVLVTGSLHLVGGAIEVLQSGYLSLYHNAGLSDPLSQQPTEESRIFAASSGISTDELSPQGVEQLMNQLPDVVRIPFEDAVKDINIEGWEDDWFSSATYDFDRSMDEPKLDFVYNWVNGSEDGFKSIKRKYELDSRLNDKAGKWMSEHSINRYRDWDELRYSFRSLDAYARNFTNKIQVLTNSVPISASESTSRLQPQRPVWLKHDAVTREHVEVLSQEEFFEPRAAQCVPSFDSLSIESQIHNTPSSVDQMVALSDDMFLGADHSAADFFSPLFGPMIGFKSKSFNVKSISKSETPTFGEKPHLHYTSWLLNHRFGQRDRKVQAHFTHSVSRRVMKEAMASFPSPALRGVCERFRGESKFQIYPWYAAFHYSIERFREALLWSFIMARMDTNKDGYLDWAERQTLLAAIEPGRQTTAGEDASTPVKVAEGRDRMFYQLPAIHKRAGLQPPLSNIKVMWTSLDGPETIRDVKCHKFHIDHCLAESFDSPLSDRSYRNPDFTTANIFSQLSRRDPKCGDCLIKFMLSTVPRGLEPLLPPKSRRHERETTIKALLKYQHTIIDPDAMFVMVKDAEQAETEMIDRAISQNKHVTQYCFNDDVMTEDPKAVAKVNEVIQKVFRTLFPHKSRWEE</sequence>
<proteinExistence type="inferred from homology"/>
<dbReference type="SUPFAM" id="SSF53244">
    <property type="entry name" value="MurD-like peptide ligases, peptide-binding domain"/>
    <property type="match status" value="1"/>
</dbReference>
<dbReference type="GO" id="GO:0004326">
    <property type="term" value="F:tetrahydrofolylpolyglutamate synthase activity"/>
    <property type="evidence" value="ECO:0007669"/>
    <property type="project" value="UniProtKB-EC"/>
</dbReference>
<keyword evidence="4" id="KW-0554">One-carbon metabolism</keyword>
<comment type="similarity">
    <text evidence="2">Belongs to the folylpolyglutamate synthase family.</text>
</comment>
<dbReference type="InterPro" id="IPR018109">
    <property type="entry name" value="Folylpolyglutamate_synth_CS"/>
</dbReference>
<evidence type="ECO:0000256" key="12">
    <source>
        <dbReference type="ARBA" id="ARBA00047493"/>
    </source>
</evidence>
<keyword evidence="9" id="KW-0460">Magnesium</keyword>
<organism evidence="14 15">
    <name type="scientific">Venturia inaequalis</name>
    <name type="common">Apple scab fungus</name>
    <dbReference type="NCBI Taxonomy" id="5025"/>
    <lineage>
        <taxon>Eukaryota</taxon>
        <taxon>Fungi</taxon>
        <taxon>Dikarya</taxon>
        <taxon>Ascomycota</taxon>
        <taxon>Pezizomycotina</taxon>
        <taxon>Dothideomycetes</taxon>
        <taxon>Pleosporomycetidae</taxon>
        <taxon>Venturiales</taxon>
        <taxon>Venturiaceae</taxon>
        <taxon>Venturia</taxon>
    </lineage>
</organism>
<feature type="domain" description="Stealth protein CR2 conserved region 2" evidence="13">
    <location>
        <begin position="553"/>
        <end position="674"/>
    </location>
</feature>
<evidence type="ECO:0000259" key="13">
    <source>
        <dbReference type="Pfam" id="PF11380"/>
    </source>
</evidence>
<keyword evidence="6" id="KW-0479">Metal-binding</keyword>
<dbReference type="PANTHER" id="PTHR11136:SF5">
    <property type="entry name" value="FOLYLPOLYGLUTAMATE SYNTHASE, MITOCHONDRIAL"/>
    <property type="match status" value="1"/>
</dbReference>
<keyword evidence="7" id="KW-0547">Nucleotide-binding</keyword>
<evidence type="ECO:0000256" key="9">
    <source>
        <dbReference type="ARBA" id="ARBA00022842"/>
    </source>
</evidence>
<dbReference type="Gene3D" id="3.40.1190.10">
    <property type="entry name" value="Mur-like, catalytic domain"/>
    <property type="match status" value="1"/>
</dbReference>
<dbReference type="InterPro" id="IPR036565">
    <property type="entry name" value="Mur-like_cat_sf"/>
</dbReference>
<dbReference type="InterPro" id="IPR021520">
    <property type="entry name" value="Stealth_CR2"/>
</dbReference>
<comment type="caution">
    <text evidence="14">The sequence shown here is derived from an EMBL/GenBank/DDBJ whole genome shotgun (WGS) entry which is preliminary data.</text>
</comment>
<evidence type="ECO:0000313" key="15">
    <source>
        <dbReference type="Proteomes" id="UP000433883"/>
    </source>
</evidence>
<evidence type="ECO:0000256" key="8">
    <source>
        <dbReference type="ARBA" id="ARBA00022840"/>
    </source>
</evidence>
<dbReference type="InterPro" id="IPR001645">
    <property type="entry name" value="Folylpolyglutamate_synth"/>
</dbReference>
<dbReference type="GO" id="GO:0005829">
    <property type="term" value="C:cytosol"/>
    <property type="evidence" value="ECO:0007669"/>
    <property type="project" value="TreeGrafter"/>
</dbReference>
<accession>A0A8H3YQG3</accession>
<evidence type="ECO:0000256" key="3">
    <source>
        <dbReference type="ARBA" id="ARBA00013025"/>
    </source>
</evidence>
<dbReference type="Proteomes" id="UP000433883">
    <property type="component" value="Unassembled WGS sequence"/>
</dbReference>
<evidence type="ECO:0000256" key="11">
    <source>
        <dbReference type="ARBA" id="ARBA00030876"/>
    </source>
</evidence>
<dbReference type="PANTHER" id="PTHR11136">
    <property type="entry name" value="FOLYLPOLYGLUTAMATE SYNTHASE-RELATED"/>
    <property type="match status" value="1"/>
</dbReference>
<dbReference type="PROSITE" id="PS01012">
    <property type="entry name" value="FOLYLPOLYGLU_SYNT_2"/>
    <property type="match status" value="1"/>
</dbReference>
<dbReference type="GO" id="GO:0006730">
    <property type="term" value="P:one-carbon metabolic process"/>
    <property type="evidence" value="ECO:0007669"/>
    <property type="project" value="UniProtKB-KW"/>
</dbReference>
<dbReference type="Pfam" id="PF11380">
    <property type="entry name" value="Stealth_CR2"/>
    <property type="match status" value="1"/>
</dbReference>
<reference evidence="14 15" key="1">
    <citation type="submission" date="2019-11" db="EMBL/GenBank/DDBJ databases">
        <title>Venturia inaequalis Genome Resource.</title>
        <authorList>
            <person name="Lichtner F.J."/>
        </authorList>
    </citation>
    <scope>NUCLEOTIDE SEQUENCE [LARGE SCALE GENOMIC DNA]</scope>
    <source>
        <strain evidence="14">Bline_iso_100314</strain>
    </source>
</reference>
<dbReference type="EC" id="6.3.2.17" evidence="3"/>
<dbReference type="NCBIfam" id="TIGR01499">
    <property type="entry name" value="folC"/>
    <property type="match status" value="1"/>
</dbReference>
<evidence type="ECO:0000256" key="2">
    <source>
        <dbReference type="ARBA" id="ARBA00008276"/>
    </source>
</evidence>
<dbReference type="Gene3D" id="3.90.190.20">
    <property type="entry name" value="Mur ligase, C-terminal domain"/>
    <property type="match status" value="1"/>
</dbReference>
<evidence type="ECO:0000256" key="1">
    <source>
        <dbReference type="ARBA" id="ARBA00005150"/>
    </source>
</evidence>
<comment type="catalytic activity">
    <reaction evidence="12">
        <text>(6S)-5,6,7,8-tetrahydrofolyl-(gamma-L-Glu)(n) + L-glutamate + ATP = (6S)-5,6,7,8-tetrahydrofolyl-(gamma-L-Glu)(n+1) + ADP + phosphate + H(+)</text>
        <dbReference type="Rhea" id="RHEA:10580"/>
        <dbReference type="Rhea" id="RHEA-COMP:14738"/>
        <dbReference type="Rhea" id="RHEA-COMP:14740"/>
        <dbReference type="ChEBI" id="CHEBI:15378"/>
        <dbReference type="ChEBI" id="CHEBI:29985"/>
        <dbReference type="ChEBI" id="CHEBI:30616"/>
        <dbReference type="ChEBI" id="CHEBI:43474"/>
        <dbReference type="ChEBI" id="CHEBI:141005"/>
        <dbReference type="ChEBI" id="CHEBI:456216"/>
        <dbReference type="EC" id="6.3.2.17"/>
    </reaction>
</comment>
<protein>
    <recommendedName>
        <fullName evidence="3">tetrahydrofolate synthase</fullName>
        <ecNumber evidence="3">6.3.2.17</ecNumber>
    </recommendedName>
    <alternativeName>
        <fullName evidence="11">Folylpoly-gamma-glutamate synthetase</fullName>
    </alternativeName>
    <alternativeName>
        <fullName evidence="10">Tetrahydrofolylpolyglutamate synthase</fullName>
    </alternativeName>
</protein>
<dbReference type="UniPathway" id="UPA00850"/>
<evidence type="ECO:0000256" key="4">
    <source>
        <dbReference type="ARBA" id="ARBA00022563"/>
    </source>
</evidence>
<dbReference type="GO" id="GO:0005524">
    <property type="term" value="F:ATP binding"/>
    <property type="evidence" value="ECO:0007669"/>
    <property type="project" value="UniProtKB-KW"/>
</dbReference>
<evidence type="ECO:0000256" key="7">
    <source>
        <dbReference type="ARBA" id="ARBA00022741"/>
    </source>
</evidence>
<dbReference type="GO" id="GO:0016772">
    <property type="term" value="F:transferase activity, transferring phosphorus-containing groups"/>
    <property type="evidence" value="ECO:0007669"/>
    <property type="project" value="InterPro"/>
</dbReference>
<gene>
    <name evidence="14" type="ORF">BLS_005959</name>
</gene>
<dbReference type="SUPFAM" id="SSF53623">
    <property type="entry name" value="MurD-like peptide ligases, catalytic domain"/>
    <property type="match status" value="1"/>
</dbReference>